<protein>
    <submittedName>
        <fullName evidence="1">Uncharacterized protein</fullName>
    </submittedName>
</protein>
<dbReference type="AlphaFoldDB" id="A0A7C9DQU1"/>
<dbReference type="EMBL" id="GISG01151051">
    <property type="protein sequence ID" value="MBA4647586.1"/>
    <property type="molecule type" value="Transcribed_RNA"/>
</dbReference>
<accession>A0A7C9DQU1</accession>
<reference evidence="1" key="1">
    <citation type="journal article" date="2013" name="J. Plant Res.">
        <title>Effect of fungi and light on seed germination of three Opuntia species from semiarid lands of central Mexico.</title>
        <authorList>
            <person name="Delgado-Sanchez P."/>
            <person name="Jimenez-Bremont J.F."/>
            <person name="Guerrero-Gonzalez Mde L."/>
            <person name="Flores J."/>
        </authorList>
    </citation>
    <scope>NUCLEOTIDE SEQUENCE</scope>
    <source>
        <tissue evidence="1">Cladode</tissue>
    </source>
</reference>
<organism evidence="1">
    <name type="scientific">Opuntia streptacantha</name>
    <name type="common">Prickly pear cactus</name>
    <name type="synonym">Opuntia cardona</name>
    <dbReference type="NCBI Taxonomy" id="393608"/>
    <lineage>
        <taxon>Eukaryota</taxon>
        <taxon>Viridiplantae</taxon>
        <taxon>Streptophyta</taxon>
        <taxon>Embryophyta</taxon>
        <taxon>Tracheophyta</taxon>
        <taxon>Spermatophyta</taxon>
        <taxon>Magnoliopsida</taxon>
        <taxon>eudicotyledons</taxon>
        <taxon>Gunneridae</taxon>
        <taxon>Pentapetalae</taxon>
        <taxon>Caryophyllales</taxon>
        <taxon>Cactineae</taxon>
        <taxon>Cactaceae</taxon>
        <taxon>Opuntioideae</taxon>
        <taxon>Opuntia</taxon>
    </lineage>
</organism>
<proteinExistence type="predicted"/>
<evidence type="ECO:0000313" key="1">
    <source>
        <dbReference type="EMBL" id="MBA4647586.1"/>
    </source>
</evidence>
<sequence length="123" mass="13632">MQNCSKLFVLKLSNPYISSTPIMDFELGSCPMELLILSTIQSNNLEYTILAKASLLRAADSGSKDLVMVSSRVTIIRLQRESSKAFGSHMKSSAAVCRWNWDFSSLGSDESISLPFLNSMFPK</sequence>
<reference evidence="1" key="2">
    <citation type="submission" date="2020-07" db="EMBL/GenBank/DDBJ databases">
        <authorList>
            <person name="Vera ALvarez R."/>
            <person name="Arias-Moreno D.M."/>
            <person name="Jimenez-Jacinto V."/>
            <person name="Jimenez-Bremont J.F."/>
            <person name="Swaminathan K."/>
            <person name="Moose S.P."/>
            <person name="Guerrero-Gonzalez M.L."/>
            <person name="Marino-Ramirez L."/>
            <person name="Landsman D."/>
            <person name="Rodriguez-Kessler M."/>
            <person name="Delgado-Sanchez P."/>
        </authorList>
    </citation>
    <scope>NUCLEOTIDE SEQUENCE</scope>
    <source>
        <tissue evidence="1">Cladode</tissue>
    </source>
</reference>
<name>A0A7C9DQU1_OPUST</name>